<accession>B9FFD7</accession>
<dbReference type="Proteomes" id="UP000007752">
    <property type="component" value="Chromosome 4"/>
</dbReference>
<protein>
    <submittedName>
        <fullName evidence="1">Uncharacterized protein</fullName>
    </submittedName>
</protein>
<name>B9FFD7_ORYSJ</name>
<dbReference type="EMBL" id="CM000141">
    <property type="protein sequence ID" value="EEE61071.1"/>
    <property type="molecule type" value="Genomic_DNA"/>
</dbReference>
<dbReference type="AlphaFoldDB" id="B9FFD7"/>
<proteinExistence type="predicted"/>
<organism evidence="1">
    <name type="scientific">Oryza sativa subsp. japonica</name>
    <name type="common">Rice</name>
    <dbReference type="NCBI Taxonomy" id="39947"/>
    <lineage>
        <taxon>Eukaryota</taxon>
        <taxon>Viridiplantae</taxon>
        <taxon>Streptophyta</taxon>
        <taxon>Embryophyta</taxon>
        <taxon>Tracheophyta</taxon>
        <taxon>Spermatophyta</taxon>
        <taxon>Magnoliopsida</taxon>
        <taxon>Liliopsida</taxon>
        <taxon>Poales</taxon>
        <taxon>Poaceae</taxon>
        <taxon>BOP clade</taxon>
        <taxon>Oryzoideae</taxon>
        <taxon>Oryzeae</taxon>
        <taxon>Oryzinae</taxon>
        <taxon>Oryza</taxon>
        <taxon>Oryza sativa</taxon>
    </lineage>
</organism>
<reference evidence="1" key="1">
    <citation type="journal article" date="2005" name="PLoS Biol.">
        <title>The genomes of Oryza sativa: a history of duplications.</title>
        <authorList>
            <person name="Yu J."/>
            <person name="Wang J."/>
            <person name="Lin W."/>
            <person name="Li S."/>
            <person name="Li H."/>
            <person name="Zhou J."/>
            <person name="Ni P."/>
            <person name="Dong W."/>
            <person name="Hu S."/>
            <person name="Zeng C."/>
            <person name="Zhang J."/>
            <person name="Zhang Y."/>
            <person name="Li R."/>
            <person name="Xu Z."/>
            <person name="Li S."/>
            <person name="Li X."/>
            <person name="Zheng H."/>
            <person name="Cong L."/>
            <person name="Lin L."/>
            <person name="Yin J."/>
            <person name="Geng J."/>
            <person name="Li G."/>
            <person name="Shi J."/>
            <person name="Liu J."/>
            <person name="Lv H."/>
            <person name="Li J."/>
            <person name="Wang J."/>
            <person name="Deng Y."/>
            <person name="Ran L."/>
            <person name="Shi X."/>
            <person name="Wang X."/>
            <person name="Wu Q."/>
            <person name="Li C."/>
            <person name="Ren X."/>
            <person name="Wang J."/>
            <person name="Wang X."/>
            <person name="Li D."/>
            <person name="Liu D."/>
            <person name="Zhang X."/>
            <person name="Ji Z."/>
            <person name="Zhao W."/>
            <person name="Sun Y."/>
            <person name="Zhang Z."/>
            <person name="Bao J."/>
            <person name="Han Y."/>
            <person name="Dong L."/>
            <person name="Ji J."/>
            <person name="Chen P."/>
            <person name="Wu S."/>
            <person name="Liu J."/>
            <person name="Xiao Y."/>
            <person name="Bu D."/>
            <person name="Tan J."/>
            <person name="Yang L."/>
            <person name="Ye C."/>
            <person name="Zhang J."/>
            <person name="Xu J."/>
            <person name="Zhou Y."/>
            <person name="Yu Y."/>
            <person name="Zhang B."/>
            <person name="Zhuang S."/>
            <person name="Wei H."/>
            <person name="Liu B."/>
            <person name="Lei M."/>
            <person name="Yu H."/>
            <person name="Li Y."/>
            <person name="Xu H."/>
            <person name="Wei S."/>
            <person name="He X."/>
            <person name="Fang L."/>
            <person name="Zhang Z."/>
            <person name="Zhang Y."/>
            <person name="Huang X."/>
            <person name="Su Z."/>
            <person name="Tong W."/>
            <person name="Li J."/>
            <person name="Tong Z."/>
            <person name="Li S."/>
            <person name="Ye J."/>
            <person name="Wang L."/>
            <person name="Fang L."/>
            <person name="Lei T."/>
            <person name="Chen C."/>
            <person name="Chen H."/>
            <person name="Xu Z."/>
            <person name="Li H."/>
            <person name="Huang H."/>
            <person name="Zhang F."/>
            <person name="Xu H."/>
            <person name="Li N."/>
            <person name="Zhao C."/>
            <person name="Li S."/>
            <person name="Dong L."/>
            <person name="Huang Y."/>
            <person name="Li L."/>
            <person name="Xi Y."/>
            <person name="Qi Q."/>
            <person name="Li W."/>
            <person name="Zhang B."/>
            <person name="Hu W."/>
            <person name="Zhang Y."/>
            <person name="Tian X."/>
            <person name="Jiao Y."/>
            <person name="Liang X."/>
            <person name="Jin J."/>
            <person name="Gao L."/>
            <person name="Zheng W."/>
            <person name="Hao B."/>
            <person name="Liu S."/>
            <person name="Wang W."/>
            <person name="Yuan L."/>
            <person name="Cao M."/>
            <person name="McDermott J."/>
            <person name="Samudrala R."/>
            <person name="Wang J."/>
            <person name="Wong G.K."/>
            <person name="Yang H."/>
        </authorList>
    </citation>
    <scope>NUCLEOTIDE SEQUENCE [LARGE SCALE GENOMIC DNA]</scope>
</reference>
<sequence>MGLGGRDKVDGHAVVWAAKDSQRWMANDIKDDEEYRGNDQKLMHSQDGAVAMKMVWWRSVDGNGDEAFLPEGGNKRRVMSRSARAATWWKRGSKLLWSIGCNLGGTRPR</sequence>
<reference evidence="1" key="2">
    <citation type="submission" date="2008-12" db="EMBL/GenBank/DDBJ databases">
        <title>Improved gene annotation of the rice (Oryza sativa) genomes.</title>
        <authorList>
            <person name="Wang J."/>
            <person name="Li R."/>
            <person name="Fan W."/>
            <person name="Huang Q."/>
            <person name="Zhang J."/>
            <person name="Zhou Y."/>
            <person name="Hu Y."/>
            <person name="Zi S."/>
            <person name="Li J."/>
            <person name="Ni P."/>
            <person name="Zheng H."/>
            <person name="Zhang Y."/>
            <person name="Zhao M."/>
            <person name="Hao Q."/>
            <person name="McDermott J."/>
            <person name="Samudrala R."/>
            <person name="Kristiansen K."/>
            <person name="Wong G.K.-S."/>
        </authorList>
    </citation>
    <scope>NUCLEOTIDE SEQUENCE</scope>
</reference>
<gene>
    <name evidence="1" type="ORF">OsJ_14935</name>
</gene>
<evidence type="ECO:0000313" key="1">
    <source>
        <dbReference type="EMBL" id="EEE61071.1"/>
    </source>
</evidence>